<dbReference type="FunFam" id="3.40.50.720:FF:000049">
    <property type="entry name" value="Alanine dehydrogenase"/>
    <property type="match status" value="1"/>
</dbReference>
<evidence type="ECO:0000256" key="7">
    <source>
        <dbReference type="PIRSR" id="PIRSR000183-2"/>
    </source>
</evidence>
<feature type="active site" description="Proton donor/acceptor" evidence="6">
    <location>
        <position position="270"/>
    </location>
</feature>
<feature type="domain" description="Alanine dehydrogenase/pyridine nucleotide transhydrogenase NAD(H)-binding" evidence="9">
    <location>
        <begin position="149"/>
        <end position="297"/>
    </location>
</feature>
<feature type="binding site" evidence="7">
    <location>
        <position position="15"/>
    </location>
    <ligand>
        <name>substrate</name>
    </ligand>
</feature>
<feature type="active site" description="Proton donor/acceptor" evidence="6">
    <location>
        <position position="96"/>
    </location>
</feature>
<proteinExistence type="inferred from homology"/>
<evidence type="ECO:0000256" key="5">
    <source>
        <dbReference type="PIRNR" id="PIRNR000183"/>
    </source>
</evidence>
<feature type="binding site" evidence="8">
    <location>
        <position position="134"/>
    </location>
    <ligand>
        <name>NAD(+)</name>
        <dbReference type="ChEBI" id="CHEBI:57540"/>
    </ligand>
</feature>
<organism evidence="11 12">
    <name type="scientific">Ilyobacter polytropus (strain ATCC 51220 / DSM 2926 / LMG 16218 / CuHBu1)</name>
    <dbReference type="NCBI Taxonomy" id="572544"/>
    <lineage>
        <taxon>Bacteria</taxon>
        <taxon>Fusobacteriati</taxon>
        <taxon>Fusobacteriota</taxon>
        <taxon>Fusobacteriia</taxon>
        <taxon>Fusobacteriales</taxon>
        <taxon>Fusobacteriaceae</taxon>
        <taxon>Ilyobacter</taxon>
    </lineage>
</organism>
<name>E3HB44_ILYPC</name>
<feature type="binding site" evidence="7">
    <location>
        <position position="75"/>
    </location>
    <ligand>
        <name>substrate</name>
    </ligand>
</feature>
<dbReference type="SMART" id="SM01002">
    <property type="entry name" value="AlaDh_PNT_C"/>
    <property type="match status" value="1"/>
</dbReference>
<feature type="binding site" evidence="8">
    <location>
        <begin position="298"/>
        <end position="301"/>
    </location>
    <ligand>
        <name>NAD(+)</name>
        <dbReference type="ChEBI" id="CHEBI:57540"/>
    </ligand>
</feature>
<dbReference type="Pfam" id="PF05222">
    <property type="entry name" value="AlaDh_PNT_N"/>
    <property type="match status" value="1"/>
</dbReference>
<feature type="binding site" evidence="8">
    <location>
        <position position="220"/>
    </location>
    <ligand>
        <name>NAD(+)</name>
        <dbReference type="ChEBI" id="CHEBI:57540"/>
    </ligand>
</feature>
<dbReference type="KEGG" id="ipo:Ilyop_0407"/>
<dbReference type="Pfam" id="PF01262">
    <property type="entry name" value="AlaDh_PNT_C"/>
    <property type="match status" value="1"/>
</dbReference>
<evidence type="ECO:0000313" key="11">
    <source>
        <dbReference type="EMBL" id="ADO82195.1"/>
    </source>
</evidence>
<dbReference type="Proteomes" id="UP000006875">
    <property type="component" value="Chromosome"/>
</dbReference>
<dbReference type="InterPro" id="IPR007886">
    <property type="entry name" value="AlaDH/PNT_N"/>
</dbReference>
<dbReference type="STRING" id="572544.Ilyop_0407"/>
<accession>E3HB44</accession>
<keyword evidence="8" id="KW-0547">Nucleotide-binding</keyword>
<evidence type="ECO:0000256" key="1">
    <source>
        <dbReference type="ARBA" id="ARBA00005689"/>
    </source>
</evidence>
<dbReference type="AlphaFoldDB" id="E3HB44"/>
<dbReference type="OrthoDB" id="9804592at2"/>
<keyword evidence="4 5" id="KW-0520">NAD</keyword>
<dbReference type="CDD" id="cd05305">
    <property type="entry name" value="L-AlaDH"/>
    <property type="match status" value="1"/>
</dbReference>
<evidence type="ECO:0000259" key="10">
    <source>
        <dbReference type="SMART" id="SM01003"/>
    </source>
</evidence>
<dbReference type="GO" id="GO:0000166">
    <property type="term" value="F:nucleotide binding"/>
    <property type="evidence" value="ECO:0007669"/>
    <property type="project" value="UniProtKB-KW"/>
</dbReference>
<protein>
    <recommendedName>
        <fullName evidence="2 5">Alanine dehydrogenase</fullName>
        <ecNumber evidence="2 5">1.4.1.1</ecNumber>
    </recommendedName>
</protein>
<dbReference type="PANTHER" id="PTHR42795:SF1">
    <property type="entry name" value="ALANINE DEHYDROGENASE"/>
    <property type="match status" value="1"/>
</dbReference>
<evidence type="ECO:0000256" key="3">
    <source>
        <dbReference type="ARBA" id="ARBA00023002"/>
    </source>
</evidence>
<dbReference type="EMBL" id="CP002281">
    <property type="protein sequence ID" value="ADO82195.1"/>
    <property type="molecule type" value="Genomic_DNA"/>
</dbReference>
<dbReference type="PIRSF" id="PIRSF000183">
    <property type="entry name" value="Alanine_dh"/>
    <property type="match status" value="1"/>
</dbReference>
<keyword evidence="12" id="KW-1185">Reference proteome</keyword>
<dbReference type="SUPFAM" id="SSF52283">
    <property type="entry name" value="Formate/glycerate dehydrogenase catalytic domain-like"/>
    <property type="match status" value="1"/>
</dbReference>
<feature type="domain" description="Alanine dehydrogenase/pyridine nucleotide transhydrogenase N-terminal" evidence="10">
    <location>
        <begin position="4"/>
        <end position="137"/>
    </location>
</feature>
<evidence type="ECO:0000256" key="2">
    <source>
        <dbReference type="ARBA" id="ARBA00012897"/>
    </source>
</evidence>
<dbReference type="InterPro" id="IPR036291">
    <property type="entry name" value="NAD(P)-bd_dom_sf"/>
</dbReference>
<dbReference type="NCBIfam" id="TIGR00518">
    <property type="entry name" value="alaDH"/>
    <property type="match status" value="1"/>
</dbReference>
<dbReference type="EC" id="1.4.1.1" evidence="2 5"/>
<dbReference type="GO" id="GO:0005886">
    <property type="term" value="C:plasma membrane"/>
    <property type="evidence" value="ECO:0007669"/>
    <property type="project" value="TreeGrafter"/>
</dbReference>
<dbReference type="InterPro" id="IPR007698">
    <property type="entry name" value="AlaDH/PNT_NAD(H)-bd"/>
</dbReference>
<sequence length="371" mass="39982">MKIGVPKEIKNNENRVGLIPASVAQLVADGHQLFVETKAGIGVGISDEDYIKAGAKILDSLEDVFEAADMIIKVKEPQPREIACLKPHHLLYTYLHLAADKPQTEGLMASGATCIAYETIVLEDKSIPLLAPMSEVAGRMATQMGAFYLQENQGGKGVLIGGVPGTKRAKCVIIGAGVAGQNALQMAVGLGADCTIIDLDIHKLRYLDDIYGNKIKTIYSNSHNIEEAVVNADLVIGTVLVPGAKAPKLVTREHIKKMQPGTVLVDVAIDQGGCFETSKATTHTEPIFFVDDVLHYCVANMPGAFARTSTYALNNATLKYARALAGMDIHKACKKYPELINGINVIDGKLVYEQVAKDLDLHYTPLEDVCK</sequence>
<dbReference type="eggNOG" id="COG0686">
    <property type="taxonomic scope" value="Bacteria"/>
</dbReference>
<dbReference type="SMART" id="SM01003">
    <property type="entry name" value="AlaDh_PNT_N"/>
    <property type="match status" value="1"/>
</dbReference>
<evidence type="ECO:0000256" key="8">
    <source>
        <dbReference type="PIRSR" id="PIRSR000183-3"/>
    </source>
</evidence>
<feature type="binding site" evidence="8">
    <location>
        <begin position="239"/>
        <end position="240"/>
    </location>
    <ligand>
        <name>NAD(+)</name>
        <dbReference type="ChEBI" id="CHEBI:57540"/>
    </ligand>
</feature>
<comment type="similarity">
    <text evidence="1 5">Belongs to the AlaDH/PNT family.</text>
</comment>
<evidence type="ECO:0000313" key="12">
    <source>
        <dbReference type="Proteomes" id="UP000006875"/>
    </source>
</evidence>
<dbReference type="RefSeq" id="WP_013386865.1">
    <property type="nucleotide sequence ID" value="NC_014632.1"/>
</dbReference>
<gene>
    <name evidence="11" type="ordered locus">Ilyop_0407</name>
</gene>
<dbReference type="SUPFAM" id="SSF51735">
    <property type="entry name" value="NAD(P)-binding Rossmann-fold domains"/>
    <property type="match status" value="1"/>
</dbReference>
<evidence type="ECO:0000256" key="4">
    <source>
        <dbReference type="ARBA" id="ARBA00023027"/>
    </source>
</evidence>
<dbReference type="Gene3D" id="3.40.50.720">
    <property type="entry name" value="NAD(P)-binding Rossmann-like Domain"/>
    <property type="match status" value="2"/>
</dbReference>
<feature type="binding site" evidence="8">
    <location>
        <position position="203"/>
    </location>
    <ligand>
        <name>NAD(+)</name>
        <dbReference type="ChEBI" id="CHEBI:57540"/>
    </ligand>
</feature>
<dbReference type="HOGENOM" id="CLU_003376_3_0_0"/>
<dbReference type="PANTHER" id="PTHR42795">
    <property type="entry name" value="ALANINE DEHYDROGENASE"/>
    <property type="match status" value="1"/>
</dbReference>
<keyword evidence="3 5" id="KW-0560">Oxidoreductase</keyword>
<feature type="binding site" evidence="8">
    <location>
        <begin position="267"/>
        <end position="270"/>
    </location>
    <ligand>
        <name>NAD(+)</name>
        <dbReference type="ChEBI" id="CHEBI:57540"/>
    </ligand>
</feature>
<comment type="catalytic activity">
    <reaction evidence="5">
        <text>L-alanine + NAD(+) + H2O = pyruvate + NH4(+) + NADH + H(+)</text>
        <dbReference type="Rhea" id="RHEA:18405"/>
        <dbReference type="ChEBI" id="CHEBI:15361"/>
        <dbReference type="ChEBI" id="CHEBI:15377"/>
        <dbReference type="ChEBI" id="CHEBI:15378"/>
        <dbReference type="ChEBI" id="CHEBI:28938"/>
        <dbReference type="ChEBI" id="CHEBI:57540"/>
        <dbReference type="ChEBI" id="CHEBI:57945"/>
        <dbReference type="ChEBI" id="CHEBI:57972"/>
        <dbReference type="EC" id="1.4.1.1"/>
    </reaction>
</comment>
<feature type="binding site" evidence="8">
    <location>
        <position position="198"/>
    </location>
    <ligand>
        <name>NAD(+)</name>
        <dbReference type="ChEBI" id="CHEBI:57540"/>
    </ligand>
</feature>
<dbReference type="GO" id="GO:0042853">
    <property type="term" value="P:L-alanine catabolic process"/>
    <property type="evidence" value="ECO:0007669"/>
    <property type="project" value="InterPro"/>
</dbReference>
<dbReference type="InterPro" id="IPR008141">
    <property type="entry name" value="Ala_DH"/>
</dbReference>
<evidence type="ECO:0000259" key="9">
    <source>
        <dbReference type="SMART" id="SM01002"/>
    </source>
</evidence>
<reference evidence="11 12" key="1">
    <citation type="journal article" date="2010" name="Stand. Genomic Sci.">
        <title>Complete genome sequence of Ilyobacter polytropus type strain (CuHbu1).</title>
        <authorList>
            <person name="Sikorski J."/>
            <person name="Chertkov O."/>
            <person name="Lapidus A."/>
            <person name="Nolan M."/>
            <person name="Lucas S."/>
            <person name="Del Rio T.G."/>
            <person name="Tice H."/>
            <person name="Cheng J.F."/>
            <person name="Tapia R."/>
            <person name="Han C."/>
            <person name="Goodwin L."/>
            <person name="Pitluck S."/>
            <person name="Liolios K."/>
            <person name="Ivanova N."/>
            <person name="Mavromatis K."/>
            <person name="Mikhailova N."/>
            <person name="Pati A."/>
            <person name="Chen A."/>
            <person name="Palaniappan K."/>
            <person name="Land M."/>
            <person name="Hauser L."/>
            <person name="Chang Y.J."/>
            <person name="Jeffries C.D."/>
            <person name="Brambilla E."/>
            <person name="Yasawong M."/>
            <person name="Rohde M."/>
            <person name="Pukall R."/>
            <person name="Spring S."/>
            <person name="Goker M."/>
            <person name="Woyke T."/>
            <person name="Bristow J."/>
            <person name="Eisen J.A."/>
            <person name="Markowitz V."/>
            <person name="Hugenholtz P."/>
            <person name="Kyrpides N.C."/>
            <person name="Klenk H.P."/>
        </authorList>
    </citation>
    <scope>NUCLEOTIDE SEQUENCE [LARGE SCALE GENOMIC DNA]</scope>
    <source>
        <strain evidence="12">ATCC 51220 / DSM 2926 / LMG 16218 / CuHBu1</strain>
    </source>
</reference>
<evidence type="ECO:0000256" key="6">
    <source>
        <dbReference type="PIRSR" id="PIRSR000183-1"/>
    </source>
</evidence>
<dbReference type="GO" id="GO:0000286">
    <property type="term" value="F:alanine dehydrogenase activity"/>
    <property type="evidence" value="ECO:0007669"/>
    <property type="project" value="UniProtKB-UniRule"/>
</dbReference>